<gene>
    <name evidence="1" type="ORF">LDX50_08795</name>
    <name evidence="2" type="ORF">LDX50_14765</name>
    <name evidence="3" type="ORF">LDX50_20485</name>
</gene>
<organism evidence="1 4">
    <name type="scientific">Fulvivirga sedimenti</name>
    <dbReference type="NCBI Taxonomy" id="2879465"/>
    <lineage>
        <taxon>Bacteria</taxon>
        <taxon>Pseudomonadati</taxon>
        <taxon>Bacteroidota</taxon>
        <taxon>Cytophagia</taxon>
        <taxon>Cytophagales</taxon>
        <taxon>Fulvivirgaceae</taxon>
        <taxon>Fulvivirga</taxon>
    </lineage>
</organism>
<evidence type="ECO:0000313" key="2">
    <source>
        <dbReference type="EMBL" id="MCA6076142.1"/>
    </source>
</evidence>
<evidence type="ECO:0000313" key="1">
    <source>
        <dbReference type="EMBL" id="MCA6074965.1"/>
    </source>
</evidence>
<dbReference type="RefSeq" id="WP_225698073.1">
    <property type="nucleotide sequence ID" value="NZ_JAIXNE010000002.1"/>
</dbReference>
<dbReference type="Gene3D" id="3.20.20.140">
    <property type="entry name" value="Metal-dependent hydrolases"/>
    <property type="match status" value="1"/>
</dbReference>
<dbReference type="Proteomes" id="UP001139409">
    <property type="component" value="Unassembled WGS sequence"/>
</dbReference>
<evidence type="ECO:0000313" key="3">
    <source>
        <dbReference type="EMBL" id="MCA6077270.1"/>
    </source>
</evidence>
<dbReference type="PROSITE" id="PS51257">
    <property type="entry name" value="PROKAR_LIPOPROTEIN"/>
    <property type="match status" value="1"/>
</dbReference>
<dbReference type="EMBL" id="JAIXNE010000004">
    <property type="protein sequence ID" value="MCA6077270.1"/>
    <property type="molecule type" value="Genomic_DNA"/>
</dbReference>
<accession>A0A9X1HPT4</accession>
<sequence length="631" mass="70985">MTFKFLPGLLAIIVFTSCETSTKQNNTEQNTATSPLPEVVNNPDKDVYFGDTHYHTTLSGDAFGGGTRITAEQALRMAMGEPMKTSTGQDFQIRRPYDFLVITDHAEGFGVFDEIAAGNDILMADSTAKRWFNLLQGGEEEAKQLAVEIPYALANNKLPEPVTNPETAIPILRSAWQNFTSLIDRYNQPGKFTTIIGYEWTSVPTGNNLHRNIFFRDDKEKVNQILPFSALQSEDPEKLWEFLSSYEEKTGGRVFAIPHNGNISGGLMFNTLDASGNPITAEYAQKRQKWEPMYEITQIKGTGETHPMLSPTDEFANFGIAGWDNGNLTLDILETPEQRKYQYARKALIDGLQLEKELGINPYKFGFVGATDTHTGIPSVDDDNWWGKHVSSEKSPKRLMENVKELNGATRYGYGYLAGGHTAVWAESNTRESIWDGLASKEAYGTTGTRIKLRVFAGYQFTESDMNRDNYIRYAYDNGLPMGGDLQASQIAPKFLIHAMKDPEWANLDRIQVIKGWVKDGKSYEKIYNVAWSGDRQTDAGGNIPPVGNTVRIEDATYTNEIGAAELKTIWEDPDFDPSVPAFYYVRVLEIPSPTWQLYDIVKYGLTEFPEDVPLVQQERAWSSPIWYDPR</sequence>
<dbReference type="EMBL" id="JAIXNE010000003">
    <property type="protein sequence ID" value="MCA6076142.1"/>
    <property type="molecule type" value="Genomic_DNA"/>
</dbReference>
<dbReference type="InterPro" id="IPR022028">
    <property type="entry name" value="DUF3604"/>
</dbReference>
<dbReference type="InterPro" id="IPR016195">
    <property type="entry name" value="Pol/histidinol_Pase-like"/>
</dbReference>
<dbReference type="AlphaFoldDB" id="A0A9X1HPT4"/>
<dbReference type="SUPFAM" id="SSF89550">
    <property type="entry name" value="PHP domain-like"/>
    <property type="match status" value="1"/>
</dbReference>
<evidence type="ECO:0000313" key="4">
    <source>
        <dbReference type="Proteomes" id="UP001139409"/>
    </source>
</evidence>
<keyword evidence="4" id="KW-1185">Reference proteome</keyword>
<comment type="caution">
    <text evidence="1">The sequence shown here is derived from an EMBL/GenBank/DDBJ whole genome shotgun (WGS) entry which is preliminary data.</text>
</comment>
<proteinExistence type="predicted"/>
<name>A0A9X1HPT4_9BACT</name>
<dbReference type="Pfam" id="PF12228">
    <property type="entry name" value="DUF3604"/>
    <property type="match status" value="1"/>
</dbReference>
<reference evidence="1" key="1">
    <citation type="submission" date="2021-09" db="EMBL/GenBank/DDBJ databases">
        <title>Fulvivirga sp. isolated from coastal sediment.</title>
        <authorList>
            <person name="Yu H."/>
        </authorList>
    </citation>
    <scope>NUCLEOTIDE SEQUENCE</scope>
    <source>
        <strain evidence="1">1062</strain>
    </source>
</reference>
<protein>
    <submittedName>
        <fullName evidence="1">DUF3604 domain-containing protein</fullName>
    </submittedName>
</protein>
<dbReference type="EMBL" id="JAIXNE010000002">
    <property type="protein sequence ID" value="MCA6074965.1"/>
    <property type="molecule type" value="Genomic_DNA"/>
</dbReference>